<reference evidence="10" key="1">
    <citation type="journal article" date="2021" name="Sci. Rep.">
        <title>Diploid genomic architecture of Nitzschia inconspicua, an elite biomass production diatom.</title>
        <authorList>
            <person name="Oliver A."/>
            <person name="Podell S."/>
            <person name="Pinowska A."/>
            <person name="Traller J.C."/>
            <person name="Smith S.R."/>
            <person name="McClure R."/>
            <person name="Beliaev A."/>
            <person name="Bohutskyi P."/>
            <person name="Hill E.A."/>
            <person name="Rabines A."/>
            <person name="Zheng H."/>
            <person name="Allen L.Z."/>
            <person name="Kuo A."/>
            <person name="Grigoriev I.V."/>
            <person name="Allen A.E."/>
            <person name="Hazlebeck D."/>
            <person name="Allen E.E."/>
        </authorList>
    </citation>
    <scope>NUCLEOTIDE SEQUENCE</scope>
    <source>
        <strain evidence="10">Hildebrandi</strain>
    </source>
</reference>
<dbReference type="GO" id="GO:0005886">
    <property type="term" value="C:plasma membrane"/>
    <property type="evidence" value="ECO:0007669"/>
    <property type="project" value="UniProtKB-SubCell"/>
</dbReference>
<dbReference type="Pfam" id="PF00892">
    <property type="entry name" value="EamA"/>
    <property type="match status" value="2"/>
</dbReference>
<feature type="compositionally biased region" description="Polar residues" evidence="6">
    <location>
        <begin position="50"/>
        <end position="60"/>
    </location>
</feature>
<feature type="transmembrane region" description="Helical" evidence="7">
    <location>
        <begin position="466"/>
        <end position="487"/>
    </location>
</feature>
<evidence type="ECO:0000313" key="10">
    <source>
        <dbReference type="EMBL" id="KAG7351253.1"/>
    </source>
</evidence>
<feature type="transmembrane region" description="Helical" evidence="7">
    <location>
        <begin position="523"/>
        <end position="542"/>
    </location>
</feature>
<feature type="transmembrane region" description="Helical" evidence="7">
    <location>
        <begin position="587"/>
        <end position="605"/>
    </location>
</feature>
<keyword evidence="8" id="KW-0732">Signal</keyword>
<feature type="region of interest" description="Disordered" evidence="6">
    <location>
        <begin position="347"/>
        <end position="368"/>
    </location>
</feature>
<reference evidence="10" key="2">
    <citation type="submission" date="2021-04" db="EMBL/GenBank/DDBJ databases">
        <authorList>
            <person name="Podell S."/>
        </authorList>
    </citation>
    <scope>NUCLEOTIDE SEQUENCE</scope>
    <source>
        <strain evidence="10">Hildebrandi</strain>
    </source>
</reference>
<feature type="signal peptide" evidence="8">
    <location>
        <begin position="1"/>
        <end position="18"/>
    </location>
</feature>
<comment type="subcellular location">
    <subcellularLocation>
        <location evidence="1">Cell membrane</location>
        <topology evidence="1">Multi-pass membrane protein</topology>
    </subcellularLocation>
</comment>
<proteinExistence type="predicted"/>
<feature type="compositionally biased region" description="Basic and acidic residues" evidence="6">
    <location>
        <begin position="83"/>
        <end position="93"/>
    </location>
</feature>
<evidence type="ECO:0000256" key="3">
    <source>
        <dbReference type="ARBA" id="ARBA00022692"/>
    </source>
</evidence>
<protein>
    <submittedName>
        <fullName evidence="10">EamA-like transporter family protein</fullName>
    </submittedName>
</protein>
<feature type="transmembrane region" description="Helical" evidence="7">
    <location>
        <begin position="638"/>
        <end position="658"/>
    </location>
</feature>
<evidence type="ECO:0000256" key="1">
    <source>
        <dbReference type="ARBA" id="ARBA00004651"/>
    </source>
</evidence>
<evidence type="ECO:0000256" key="4">
    <source>
        <dbReference type="ARBA" id="ARBA00022989"/>
    </source>
</evidence>
<feature type="chain" id="PRO_5039905417" evidence="8">
    <location>
        <begin position="19"/>
        <end position="788"/>
    </location>
</feature>
<feature type="region of interest" description="Disordered" evidence="6">
    <location>
        <begin position="46"/>
        <end position="100"/>
    </location>
</feature>
<feature type="domain" description="EamA" evidence="9">
    <location>
        <begin position="630"/>
        <end position="710"/>
    </location>
</feature>
<feature type="domain" description="EamA" evidence="9">
    <location>
        <begin position="409"/>
        <end position="537"/>
    </location>
</feature>
<keyword evidence="11" id="KW-1185">Reference proteome</keyword>
<feature type="transmembrane region" description="Helical" evidence="7">
    <location>
        <begin position="694"/>
        <end position="712"/>
    </location>
</feature>
<dbReference type="AlphaFoldDB" id="A0A9K3PL19"/>
<dbReference type="InterPro" id="IPR051258">
    <property type="entry name" value="Diverse_Substrate_Transporter"/>
</dbReference>
<evidence type="ECO:0000259" key="9">
    <source>
        <dbReference type="Pfam" id="PF00892"/>
    </source>
</evidence>
<dbReference type="EMBL" id="JAGRRH010000018">
    <property type="protein sequence ID" value="KAG7351253.1"/>
    <property type="molecule type" value="Genomic_DNA"/>
</dbReference>
<keyword evidence="4 7" id="KW-1133">Transmembrane helix</keyword>
<feature type="compositionally biased region" description="Polar residues" evidence="6">
    <location>
        <begin position="356"/>
        <end position="368"/>
    </location>
</feature>
<sequence>MRVYLIAFLSILFSLCFGSELAAETELDLHDVSTSHNLRSGFNLARSSRGLKNNQRSSRGLKSCKSTKSSKGSKKTKSSKNCDTAEERPHPTAEEMSCTSETNLSTGAIISVNLDLNGIASLGPAPLHQNSIRRALQDDVSRFGSVWTSRKAPKQQNLLISHPRVDAAISSLTYGEGTNFRIGLSTAISLLVGSSKTKNPNVAETYIVFLTDGEDSSFKADTLQKLAENAGITCEEVKEAAQLENVLEQVFLSTRTIESNGGTAFHVPLPSSSRPFIIRHQCDPSTSVSCSYESRRSKSRRRATTKDYVSTNSRYLLTNFTAATHETQDSSYAQLLQTFLDDLSGHDPLREDFNNRGKQAPSSSNGSTMTAALAVPTIAEGENPKAAQLMSSSSTEETRDEGDLWRARLLLVGAAALYGTNFSLVKILGDTMPVGISTSLRFGLAALATLPWLIDSKIMTSENARTAAWLGLEVGMWNSIGYVAQAVGLETTLASKSAFICSMAVVIVPLLEFMTGKKLLARQWVGALMALVGVAFLELGGGNGIGDAISSLTTGDALSMVQPLMFGIGFWKMEKAMHQCPEEARRLTAAQLMAVFLGSATYGLYSMSDVAHAADASVSMTTFVNAYPWKEWLTDPSILFSLFWTGCITTALTIYMETMALETLSAAETTLIFSTEPLWGTAFAAAVMGEQLGMNAAVGAFFILVACLYSNLGVQGLEQTWRSGISWLRTIHFKSNRNIQPLWRSLPERLSWMSSSLATSLATWNVATSNLNPQELNDIVDDLLEKLS</sequence>
<keyword evidence="5 7" id="KW-0472">Membrane</keyword>
<feature type="transmembrane region" description="Helical" evidence="7">
    <location>
        <begin position="548"/>
        <end position="566"/>
    </location>
</feature>
<feature type="transmembrane region" description="Helical" evidence="7">
    <location>
        <begin position="432"/>
        <end position="454"/>
    </location>
</feature>
<accession>A0A9K3PL19</accession>
<keyword evidence="3 7" id="KW-0812">Transmembrane</keyword>
<dbReference type="Proteomes" id="UP000693970">
    <property type="component" value="Unassembled WGS sequence"/>
</dbReference>
<gene>
    <name evidence="10" type="ORF">IV203_010613</name>
</gene>
<keyword evidence="2" id="KW-1003">Cell membrane</keyword>
<dbReference type="OrthoDB" id="2017960at2759"/>
<evidence type="ECO:0000256" key="8">
    <source>
        <dbReference type="SAM" id="SignalP"/>
    </source>
</evidence>
<organism evidence="10 11">
    <name type="scientific">Nitzschia inconspicua</name>
    <dbReference type="NCBI Taxonomy" id="303405"/>
    <lineage>
        <taxon>Eukaryota</taxon>
        <taxon>Sar</taxon>
        <taxon>Stramenopiles</taxon>
        <taxon>Ochrophyta</taxon>
        <taxon>Bacillariophyta</taxon>
        <taxon>Bacillariophyceae</taxon>
        <taxon>Bacillariophycidae</taxon>
        <taxon>Bacillariales</taxon>
        <taxon>Bacillariaceae</taxon>
        <taxon>Nitzschia</taxon>
    </lineage>
</organism>
<dbReference type="PANTHER" id="PTHR42920">
    <property type="entry name" value="OS03G0707200 PROTEIN-RELATED"/>
    <property type="match status" value="1"/>
</dbReference>
<evidence type="ECO:0000256" key="2">
    <source>
        <dbReference type="ARBA" id="ARBA00022475"/>
    </source>
</evidence>
<feature type="transmembrane region" description="Helical" evidence="7">
    <location>
        <begin position="493"/>
        <end position="511"/>
    </location>
</feature>
<evidence type="ECO:0000256" key="6">
    <source>
        <dbReference type="SAM" id="MobiDB-lite"/>
    </source>
</evidence>
<evidence type="ECO:0000313" key="11">
    <source>
        <dbReference type="Proteomes" id="UP000693970"/>
    </source>
</evidence>
<dbReference type="PANTHER" id="PTHR42920:SF5">
    <property type="entry name" value="EAMA DOMAIN-CONTAINING PROTEIN"/>
    <property type="match status" value="1"/>
</dbReference>
<dbReference type="InterPro" id="IPR000620">
    <property type="entry name" value="EamA_dom"/>
</dbReference>
<evidence type="ECO:0000256" key="7">
    <source>
        <dbReference type="SAM" id="Phobius"/>
    </source>
</evidence>
<name>A0A9K3PL19_9STRA</name>
<evidence type="ECO:0000256" key="5">
    <source>
        <dbReference type="ARBA" id="ARBA00023136"/>
    </source>
</evidence>
<feature type="transmembrane region" description="Helical" evidence="7">
    <location>
        <begin position="670"/>
        <end position="688"/>
    </location>
</feature>
<comment type="caution">
    <text evidence="10">The sequence shown here is derived from an EMBL/GenBank/DDBJ whole genome shotgun (WGS) entry which is preliminary data.</text>
</comment>